<dbReference type="InterPro" id="IPR027791">
    <property type="entry name" value="Galactosyl_T_C"/>
</dbReference>
<evidence type="ECO:0000313" key="5">
    <source>
        <dbReference type="RefSeq" id="XP_035828641.1"/>
    </source>
</evidence>
<evidence type="ECO:0000256" key="2">
    <source>
        <dbReference type="ARBA" id="ARBA00023157"/>
    </source>
</evidence>
<evidence type="ECO:0000256" key="1">
    <source>
        <dbReference type="ARBA" id="ARBA00022679"/>
    </source>
</evidence>
<evidence type="ECO:0000313" key="4">
    <source>
        <dbReference type="Proteomes" id="UP000694888"/>
    </source>
</evidence>
<organism evidence="4 5">
    <name type="scientific">Aplysia californica</name>
    <name type="common">California sea hare</name>
    <dbReference type="NCBI Taxonomy" id="6500"/>
    <lineage>
        <taxon>Eukaryota</taxon>
        <taxon>Metazoa</taxon>
        <taxon>Spiralia</taxon>
        <taxon>Lophotrochozoa</taxon>
        <taxon>Mollusca</taxon>
        <taxon>Gastropoda</taxon>
        <taxon>Heterobranchia</taxon>
        <taxon>Euthyneura</taxon>
        <taxon>Tectipleura</taxon>
        <taxon>Aplysiida</taxon>
        <taxon>Aplysioidea</taxon>
        <taxon>Aplysiidae</taxon>
        <taxon>Aplysia</taxon>
    </lineage>
</organism>
<dbReference type="GeneID" id="118478675"/>
<sequence length="296" mass="34181">MTNKVHGNCWLEPLLQRVTEDDTVVAVPATDVIGWQDSAYHFEPAWNQFRGGMGWNLIFSWLSMTPLDGKERKTWADPVKMPSLLGCCFAVSTNNFNRLGRYDPELQIWGCEDMELSFKAWMCGGSIEMIPCSHVGHMFRLRLPFSVGQNFDRTLTRNCLRVAEVWMDEYREIYRERIGPQMSRIDFGEVSSRKDLRRRLKCKSFEYYLKDVIPELYIPVNTSAAGAFFQLTKEQQIRRDDGCLDSGGDLDLVTSLCSEARSHWVYTKLMKQTISLPTLKWALMKRGKKAWSISSS</sequence>
<protein>
    <submittedName>
        <fullName evidence="5">Polypeptide N-acetylgalactosaminyltransferase 5-like</fullName>
    </submittedName>
</protein>
<keyword evidence="1" id="KW-0808">Transferase</keyword>
<gene>
    <name evidence="5" type="primary">LOC118478675</name>
</gene>
<dbReference type="PANTHER" id="PTHR11675">
    <property type="entry name" value="N-ACETYLGALACTOSAMINYLTRANSFERASE"/>
    <property type="match status" value="1"/>
</dbReference>
<accession>A0ABM1W1U8</accession>
<keyword evidence="2" id="KW-1015">Disulfide bond</keyword>
<evidence type="ECO:0000259" key="3">
    <source>
        <dbReference type="Pfam" id="PF02709"/>
    </source>
</evidence>
<keyword evidence="4" id="KW-1185">Reference proteome</keyword>
<dbReference type="Pfam" id="PF02709">
    <property type="entry name" value="Glyco_transf_7C"/>
    <property type="match status" value="1"/>
</dbReference>
<reference evidence="5" key="1">
    <citation type="submission" date="2025-08" db="UniProtKB">
        <authorList>
            <consortium name="RefSeq"/>
        </authorList>
    </citation>
    <scope>IDENTIFICATION</scope>
</reference>
<dbReference type="RefSeq" id="XP_035828641.1">
    <property type="nucleotide sequence ID" value="XM_035972748.1"/>
</dbReference>
<dbReference type="SUPFAM" id="SSF53448">
    <property type="entry name" value="Nucleotide-diphospho-sugar transferases"/>
    <property type="match status" value="1"/>
</dbReference>
<dbReference type="InterPro" id="IPR029044">
    <property type="entry name" value="Nucleotide-diphossugar_trans"/>
</dbReference>
<proteinExistence type="predicted"/>
<dbReference type="PANTHER" id="PTHR11675:SF126">
    <property type="entry name" value="RICIN B LECTIN DOMAIN-CONTAINING PROTEIN"/>
    <property type="match status" value="1"/>
</dbReference>
<dbReference type="Gene3D" id="3.90.550.10">
    <property type="entry name" value="Spore Coat Polysaccharide Biosynthesis Protein SpsA, Chain A"/>
    <property type="match status" value="1"/>
</dbReference>
<dbReference type="Proteomes" id="UP000694888">
    <property type="component" value="Unplaced"/>
</dbReference>
<feature type="domain" description="Galactosyltransferase C-terminal" evidence="3">
    <location>
        <begin position="78"/>
        <end position="139"/>
    </location>
</feature>
<name>A0ABM1W1U8_APLCA</name>